<evidence type="ECO:0000256" key="2">
    <source>
        <dbReference type="ARBA" id="ARBA00022729"/>
    </source>
</evidence>
<dbReference type="Proteomes" id="UP000663879">
    <property type="component" value="Unassembled WGS sequence"/>
</dbReference>
<dbReference type="InterPro" id="IPR032675">
    <property type="entry name" value="LRR_dom_sf"/>
</dbReference>
<gene>
    <name evidence="5" type="ORF">OXX778_LOCUS11227</name>
</gene>
<dbReference type="PANTHER" id="PTHR24373">
    <property type="entry name" value="SLIT RELATED LEUCINE-RICH REPEAT NEURONAL PROTEIN"/>
    <property type="match status" value="1"/>
</dbReference>
<dbReference type="SMART" id="SM00365">
    <property type="entry name" value="LRR_SD22"/>
    <property type="match status" value="7"/>
</dbReference>
<dbReference type="Pfam" id="PF00560">
    <property type="entry name" value="LRR_1"/>
    <property type="match status" value="1"/>
</dbReference>
<keyword evidence="3" id="KW-0677">Repeat</keyword>
<feature type="signal peptide" evidence="4">
    <location>
        <begin position="1"/>
        <end position="19"/>
    </location>
</feature>
<keyword evidence="1" id="KW-0433">Leucine-rich repeat</keyword>
<dbReference type="InterPro" id="IPR001611">
    <property type="entry name" value="Leu-rich_rpt"/>
</dbReference>
<dbReference type="InterPro" id="IPR050328">
    <property type="entry name" value="Dev_Immune_Receptor"/>
</dbReference>
<organism evidence="5 6">
    <name type="scientific">Brachionus calyciflorus</name>
    <dbReference type="NCBI Taxonomy" id="104777"/>
    <lineage>
        <taxon>Eukaryota</taxon>
        <taxon>Metazoa</taxon>
        <taxon>Spiralia</taxon>
        <taxon>Gnathifera</taxon>
        <taxon>Rotifera</taxon>
        <taxon>Eurotatoria</taxon>
        <taxon>Monogononta</taxon>
        <taxon>Pseudotrocha</taxon>
        <taxon>Ploima</taxon>
        <taxon>Brachionidae</taxon>
        <taxon>Brachionus</taxon>
    </lineage>
</organism>
<dbReference type="SUPFAM" id="SSF52058">
    <property type="entry name" value="L domain-like"/>
    <property type="match status" value="1"/>
</dbReference>
<dbReference type="AlphaFoldDB" id="A0A813ZAY1"/>
<keyword evidence="6" id="KW-1185">Reference proteome</keyword>
<evidence type="ECO:0000256" key="3">
    <source>
        <dbReference type="ARBA" id="ARBA00022737"/>
    </source>
</evidence>
<evidence type="ECO:0000313" key="5">
    <source>
        <dbReference type="EMBL" id="CAF0897442.1"/>
    </source>
</evidence>
<protein>
    <submittedName>
        <fullName evidence="5">Uncharacterized protein</fullName>
    </submittedName>
</protein>
<evidence type="ECO:0000313" key="6">
    <source>
        <dbReference type="Proteomes" id="UP000663879"/>
    </source>
</evidence>
<feature type="chain" id="PRO_5032589854" evidence="4">
    <location>
        <begin position="20"/>
        <end position="481"/>
    </location>
</feature>
<dbReference type="PANTHER" id="PTHR24373:SF275">
    <property type="entry name" value="TIR DOMAIN-CONTAINING PROTEIN"/>
    <property type="match status" value="1"/>
</dbReference>
<evidence type="ECO:0000256" key="1">
    <source>
        <dbReference type="ARBA" id="ARBA00022614"/>
    </source>
</evidence>
<dbReference type="EMBL" id="CAJNOC010001875">
    <property type="protein sequence ID" value="CAF0897442.1"/>
    <property type="molecule type" value="Genomic_DNA"/>
</dbReference>
<dbReference type="OrthoDB" id="8023798at2759"/>
<name>A0A813ZAY1_9BILA</name>
<dbReference type="Gene3D" id="3.80.10.10">
    <property type="entry name" value="Ribonuclease Inhibitor"/>
    <property type="match status" value="3"/>
</dbReference>
<reference evidence="5" key="1">
    <citation type="submission" date="2021-02" db="EMBL/GenBank/DDBJ databases">
        <authorList>
            <person name="Nowell W R."/>
        </authorList>
    </citation>
    <scope>NUCLEOTIDE SEQUENCE</scope>
    <source>
        <strain evidence="5">Ploen Becks lab</strain>
    </source>
</reference>
<comment type="caution">
    <text evidence="5">The sequence shown here is derived from an EMBL/GenBank/DDBJ whole genome shotgun (WGS) entry which is preliminary data.</text>
</comment>
<keyword evidence="2 4" id="KW-0732">Signal</keyword>
<dbReference type="SMART" id="SM00369">
    <property type="entry name" value="LRR_TYP"/>
    <property type="match status" value="9"/>
</dbReference>
<accession>A0A813ZAY1</accession>
<dbReference type="Pfam" id="PF13855">
    <property type="entry name" value="LRR_8"/>
    <property type="match status" value="2"/>
</dbReference>
<proteinExistence type="predicted"/>
<dbReference type="InterPro" id="IPR003591">
    <property type="entry name" value="Leu-rich_rpt_typical-subtyp"/>
</dbReference>
<evidence type="ECO:0000256" key="4">
    <source>
        <dbReference type="SAM" id="SignalP"/>
    </source>
</evidence>
<sequence length="481" mass="54809">MNFLTFKIILIITSLKVSLQNDMIESLYENCDHSKDSDSNYKNILVNIICDGSKTNDSNGLPQRLIENHYSYNIKQLKLINFNVSTIPDNYFNKLIIEKLDLRDNQIENLSSKTFSGIKGLDFLDLSDNFLVKIEKGIFSNLSSLTGLSISKNLITHIEKDSFLYLNSLKSLDLSLNFFKEFDSSVLEPLKHNLENLILSNNKLEKFPDLSSLTEMNYIDMSYNLISEIDTKIPKKVKALTISNNKIANISSNIFNENSNLIFLDLSNNLISDIEKNSFQNLINLRILRLSHNLLSSIPNLSSMISLAELDLSNQGSTMRHINEFALERDDLPISTLNRLDLSNNQIESFDKRAFCSKFGPFEVEYLVLDNNPIKSLDPCMFNQLQPARMTIFFNSNNQSNCDCEVVNYLSGLNINLFSDCDLNEMTRCSRTNVYQTNMCSDLGTYSCLPEKNDTILNSCSYLSISKFVVSFNILVLFIIS</sequence>
<dbReference type="PROSITE" id="PS51450">
    <property type="entry name" value="LRR"/>
    <property type="match status" value="5"/>
</dbReference>